<sequence>MLWNELGYLLTHHLYNISIFLLLMTCAYFLLKPIILMLVKKKCTYTLSYLVVSVTTSVVILIGIVLTNPQAISGQQRFELLGALWISIIIIGLIFLCHYIAKSLSQHIKNKNTSKL</sequence>
<evidence type="ECO:0000313" key="3">
    <source>
        <dbReference type="Proteomes" id="UP000199334"/>
    </source>
</evidence>
<reference evidence="2 3" key="1">
    <citation type="submission" date="2016-10" db="EMBL/GenBank/DDBJ databases">
        <authorList>
            <person name="de Groot N.N."/>
        </authorList>
    </citation>
    <scope>NUCLEOTIDE SEQUENCE [LARGE SCALE GENOMIC DNA]</scope>
    <source>
        <strain evidence="2 3">CGMCC 1.3442</strain>
    </source>
</reference>
<dbReference type="Proteomes" id="UP000199334">
    <property type="component" value="Unassembled WGS sequence"/>
</dbReference>
<feature type="transmembrane region" description="Helical" evidence="1">
    <location>
        <begin position="78"/>
        <end position="101"/>
    </location>
</feature>
<evidence type="ECO:0000256" key="1">
    <source>
        <dbReference type="SAM" id="Phobius"/>
    </source>
</evidence>
<organism evidence="2 3">
    <name type="scientific">Tenuibacillus multivorans</name>
    <dbReference type="NCBI Taxonomy" id="237069"/>
    <lineage>
        <taxon>Bacteria</taxon>
        <taxon>Bacillati</taxon>
        <taxon>Bacillota</taxon>
        <taxon>Bacilli</taxon>
        <taxon>Bacillales</taxon>
        <taxon>Bacillaceae</taxon>
        <taxon>Tenuibacillus</taxon>
    </lineage>
</organism>
<gene>
    <name evidence="2" type="ORF">SAMN05216498_1348</name>
</gene>
<proteinExistence type="predicted"/>
<feature type="transmembrane region" description="Helical" evidence="1">
    <location>
        <begin position="12"/>
        <end position="31"/>
    </location>
</feature>
<dbReference type="EMBL" id="FNIG01000002">
    <property type="protein sequence ID" value="SDN07025.1"/>
    <property type="molecule type" value="Genomic_DNA"/>
</dbReference>
<keyword evidence="1" id="KW-0472">Membrane</keyword>
<keyword evidence="3" id="KW-1185">Reference proteome</keyword>
<protein>
    <submittedName>
        <fullName evidence="2">Uncharacterized protein</fullName>
    </submittedName>
</protein>
<accession>A0A1G9YEU2</accession>
<feature type="transmembrane region" description="Helical" evidence="1">
    <location>
        <begin position="43"/>
        <end position="66"/>
    </location>
</feature>
<keyword evidence="1" id="KW-1133">Transmembrane helix</keyword>
<keyword evidence="1" id="KW-0812">Transmembrane</keyword>
<evidence type="ECO:0000313" key="2">
    <source>
        <dbReference type="EMBL" id="SDN07025.1"/>
    </source>
</evidence>
<name>A0A1G9YEU2_9BACI</name>
<dbReference type="AlphaFoldDB" id="A0A1G9YEU2"/>
<dbReference type="STRING" id="237069.SAMN05216498_1348"/>